<evidence type="ECO:0000256" key="1">
    <source>
        <dbReference type="SAM" id="SignalP"/>
    </source>
</evidence>
<comment type="caution">
    <text evidence="2">The sequence shown here is derived from an EMBL/GenBank/DDBJ whole genome shotgun (WGS) entry which is preliminary data.</text>
</comment>
<protein>
    <recommendedName>
        <fullName evidence="4">Secreted protein</fullName>
    </recommendedName>
</protein>
<evidence type="ECO:0000313" key="2">
    <source>
        <dbReference type="EMBL" id="KAK0742219.1"/>
    </source>
</evidence>
<evidence type="ECO:0000313" key="3">
    <source>
        <dbReference type="Proteomes" id="UP001172159"/>
    </source>
</evidence>
<feature type="signal peptide" evidence="1">
    <location>
        <begin position="1"/>
        <end position="18"/>
    </location>
</feature>
<keyword evidence="1" id="KW-0732">Signal</keyword>
<sequence>MKLIQTPLLHAICSTTIAFSLHVITQTPPIAVVDIGVHQVSIHEIITLTPLSLSFSPYSPSPLSHTVSRAHNLKR</sequence>
<dbReference type="Proteomes" id="UP001172159">
    <property type="component" value="Unassembled WGS sequence"/>
</dbReference>
<organism evidence="2 3">
    <name type="scientific">Apiosordaria backusii</name>
    <dbReference type="NCBI Taxonomy" id="314023"/>
    <lineage>
        <taxon>Eukaryota</taxon>
        <taxon>Fungi</taxon>
        <taxon>Dikarya</taxon>
        <taxon>Ascomycota</taxon>
        <taxon>Pezizomycotina</taxon>
        <taxon>Sordariomycetes</taxon>
        <taxon>Sordariomycetidae</taxon>
        <taxon>Sordariales</taxon>
        <taxon>Lasiosphaeriaceae</taxon>
        <taxon>Apiosordaria</taxon>
    </lineage>
</organism>
<keyword evidence="3" id="KW-1185">Reference proteome</keyword>
<evidence type="ECO:0008006" key="4">
    <source>
        <dbReference type="Google" id="ProtNLM"/>
    </source>
</evidence>
<dbReference type="AlphaFoldDB" id="A0AA40EMT1"/>
<reference evidence="2" key="1">
    <citation type="submission" date="2023-06" db="EMBL/GenBank/DDBJ databases">
        <title>Genome-scale phylogeny and comparative genomics of the fungal order Sordariales.</title>
        <authorList>
            <consortium name="Lawrence Berkeley National Laboratory"/>
            <person name="Hensen N."/>
            <person name="Bonometti L."/>
            <person name="Westerberg I."/>
            <person name="Brannstrom I.O."/>
            <person name="Guillou S."/>
            <person name="Cros-Aarteil S."/>
            <person name="Calhoun S."/>
            <person name="Haridas S."/>
            <person name="Kuo A."/>
            <person name="Mondo S."/>
            <person name="Pangilinan J."/>
            <person name="Riley R."/>
            <person name="Labutti K."/>
            <person name="Andreopoulos B."/>
            <person name="Lipzen A."/>
            <person name="Chen C."/>
            <person name="Yanf M."/>
            <person name="Daum C."/>
            <person name="Ng V."/>
            <person name="Clum A."/>
            <person name="Steindorff A."/>
            <person name="Ohm R."/>
            <person name="Martin F."/>
            <person name="Silar P."/>
            <person name="Natvig D."/>
            <person name="Lalanne C."/>
            <person name="Gautier V."/>
            <person name="Ament-Velasquez S.L."/>
            <person name="Kruys A."/>
            <person name="Hutchinson M.I."/>
            <person name="Powell A.J."/>
            <person name="Barry K."/>
            <person name="Miller A.N."/>
            <person name="Grigoriev I.V."/>
            <person name="Debuchy R."/>
            <person name="Gladieux P."/>
            <person name="Thoren M.H."/>
            <person name="Johannesson H."/>
        </authorList>
    </citation>
    <scope>NUCLEOTIDE SEQUENCE</scope>
    <source>
        <strain evidence="2">CBS 540.89</strain>
    </source>
</reference>
<name>A0AA40EMT1_9PEZI</name>
<feature type="chain" id="PRO_5041389244" description="Secreted protein" evidence="1">
    <location>
        <begin position="19"/>
        <end position="75"/>
    </location>
</feature>
<proteinExistence type="predicted"/>
<accession>A0AA40EMT1</accession>
<dbReference type="EMBL" id="JAUKTV010000003">
    <property type="protein sequence ID" value="KAK0742219.1"/>
    <property type="molecule type" value="Genomic_DNA"/>
</dbReference>
<gene>
    <name evidence="2" type="ORF">B0T21DRAFT_360872</name>
</gene>